<feature type="compositionally biased region" description="Polar residues" evidence="1">
    <location>
        <begin position="448"/>
        <end position="458"/>
    </location>
</feature>
<feature type="region of interest" description="Disordered" evidence="1">
    <location>
        <begin position="436"/>
        <end position="465"/>
    </location>
</feature>
<comment type="caution">
    <text evidence="3">The sequence shown here is derived from an EMBL/GenBank/DDBJ whole genome shotgun (WGS) entry which is preliminary data.</text>
</comment>
<dbReference type="RefSeq" id="WP_381827049.1">
    <property type="nucleotide sequence ID" value="NZ_JBHYTS010000035.1"/>
</dbReference>
<evidence type="ECO:0000256" key="2">
    <source>
        <dbReference type="SAM" id="SignalP"/>
    </source>
</evidence>
<evidence type="ECO:0000256" key="1">
    <source>
        <dbReference type="SAM" id="MobiDB-lite"/>
    </source>
</evidence>
<sequence>MRRLSAATAVAMAMGSFVSLGTAAAFADGPHGATATGGSSGGDLYQQNIAQEGRQNSACDEGDYSDITLAPGRLTGRCVNGDGSFNKFARVRYSGARAEGGSSTFDLYQQNVAQRGRQNNACDDSVDLGLDVTDGALTTDCVNGDRSRNEDTFVASGGALARGGSGDSSAYQQNVAQEGRQNNVCNLSDISSPSLDPGTLTAGCVNTDASSSKHAGVKSRGARALGGSDGFVEQQNVAQEGRQNNACANVVDVSASVTDGDLNTWCVNKDRSSNEESLVSSGGARSDGGTSAGSLYQQTLAQDGRQNNACADGVDADLSLSGGREAWWCGNTDHSGNKRVLVKGAGAHAQGGSGLYQEQDTAQEGRQNNACGSATYWWPSVTNGRTGSGCGNGDGSRNEDVLVKGGGAHAKGGAGADGDVWQQSVAQEGRQNNACANLNHPLAGPPSLTDSTAEASCHNSDRSRNKKVLVKGGGAHAEGGSAAAELDQQNFAQEGRQNNACANLNSPEVTLTGSRAQTRCKTVDGSDNVETKSIGGGARVRGGSSAGSLYQQNIAQEGRQNNACDNHNHLDANITDGRQSARCVTVDRSVNRGTTTVGGGARVEGGSGLGDLFQQNIAQEGRQNNACGNSNDLTITATGSRTDSQCLAVDRSVNVGSQED</sequence>
<evidence type="ECO:0000313" key="3">
    <source>
        <dbReference type="EMBL" id="MFE1753165.1"/>
    </source>
</evidence>
<feature type="signal peptide" evidence="2">
    <location>
        <begin position="1"/>
        <end position="27"/>
    </location>
</feature>
<name>A0ABW6H951_9ACTN</name>
<reference evidence="3 4" key="1">
    <citation type="submission" date="2024-09" db="EMBL/GenBank/DDBJ databases">
        <title>The Natural Products Discovery Center: Release of the First 8490 Sequenced Strains for Exploring Actinobacteria Biosynthetic Diversity.</title>
        <authorList>
            <person name="Kalkreuter E."/>
            <person name="Kautsar S.A."/>
            <person name="Yang D."/>
            <person name="Bader C.D."/>
            <person name="Teijaro C.N."/>
            <person name="Fluegel L."/>
            <person name="Davis C.M."/>
            <person name="Simpson J.R."/>
            <person name="Lauterbach L."/>
            <person name="Steele A.D."/>
            <person name="Gui C."/>
            <person name="Meng S."/>
            <person name="Li G."/>
            <person name="Viehrig K."/>
            <person name="Ye F."/>
            <person name="Su P."/>
            <person name="Kiefer A.F."/>
            <person name="Nichols A."/>
            <person name="Cepeda A.J."/>
            <person name="Yan W."/>
            <person name="Fan B."/>
            <person name="Jiang Y."/>
            <person name="Adhikari A."/>
            <person name="Zheng C.-J."/>
            <person name="Schuster L."/>
            <person name="Cowan T.M."/>
            <person name="Smanski M.J."/>
            <person name="Chevrette M.G."/>
            <person name="De Carvalho L.P.S."/>
            <person name="Shen B."/>
        </authorList>
    </citation>
    <scope>NUCLEOTIDE SEQUENCE [LARGE SCALE GENOMIC DNA]</scope>
    <source>
        <strain evidence="3 4">NPDC059500</strain>
    </source>
</reference>
<keyword evidence="2" id="KW-0732">Signal</keyword>
<organism evidence="3 4">
    <name type="scientific">Streptomyces anandii</name>
    <dbReference type="NCBI Taxonomy" id="285454"/>
    <lineage>
        <taxon>Bacteria</taxon>
        <taxon>Bacillati</taxon>
        <taxon>Actinomycetota</taxon>
        <taxon>Actinomycetes</taxon>
        <taxon>Kitasatosporales</taxon>
        <taxon>Streptomycetaceae</taxon>
        <taxon>Streptomyces</taxon>
    </lineage>
</organism>
<protein>
    <submittedName>
        <fullName evidence="3">Uncharacterized protein</fullName>
    </submittedName>
</protein>
<accession>A0ABW6H951</accession>
<keyword evidence="4" id="KW-1185">Reference proteome</keyword>
<gene>
    <name evidence="3" type="ORF">ACFW88_21925</name>
</gene>
<dbReference type="EMBL" id="JBHYTS010000035">
    <property type="protein sequence ID" value="MFE1753165.1"/>
    <property type="molecule type" value="Genomic_DNA"/>
</dbReference>
<evidence type="ECO:0000313" key="4">
    <source>
        <dbReference type="Proteomes" id="UP001599756"/>
    </source>
</evidence>
<feature type="region of interest" description="Disordered" evidence="1">
    <location>
        <begin position="273"/>
        <end position="293"/>
    </location>
</feature>
<proteinExistence type="predicted"/>
<dbReference type="Proteomes" id="UP001599756">
    <property type="component" value="Unassembled WGS sequence"/>
</dbReference>
<feature type="chain" id="PRO_5046794685" evidence="2">
    <location>
        <begin position="28"/>
        <end position="660"/>
    </location>
</feature>